<dbReference type="EMBL" id="KQ244982">
    <property type="protein sequence ID" value="KNC73921.1"/>
    <property type="molecule type" value="Genomic_DNA"/>
</dbReference>
<name>A0A0L0FBP4_9EUKA</name>
<proteinExistence type="predicted"/>
<feature type="region of interest" description="Disordered" evidence="1">
    <location>
        <begin position="46"/>
        <end position="70"/>
    </location>
</feature>
<organism evidence="2 3">
    <name type="scientific">Sphaeroforma arctica JP610</name>
    <dbReference type="NCBI Taxonomy" id="667725"/>
    <lineage>
        <taxon>Eukaryota</taxon>
        <taxon>Ichthyosporea</taxon>
        <taxon>Ichthyophonida</taxon>
        <taxon>Sphaeroforma</taxon>
    </lineage>
</organism>
<evidence type="ECO:0000313" key="2">
    <source>
        <dbReference type="EMBL" id="KNC73921.1"/>
    </source>
</evidence>
<dbReference type="Proteomes" id="UP000054560">
    <property type="component" value="Unassembled WGS sequence"/>
</dbReference>
<accession>A0A0L0FBP4</accession>
<dbReference type="AlphaFoldDB" id="A0A0L0FBP4"/>
<dbReference type="RefSeq" id="XP_014147823.1">
    <property type="nucleotide sequence ID" value="XM_014292348.1"/>
</dbReference>
<sequence length="70" mass="8051">TLPPTAPTLPPTTPLPKHPITTLFYHSQHRTMTITFDSLMPHQHTLQTSQQNTIHALQHQHKHNQNSYLP</sequence>
<feature type="non-terminal residue" evidence="2">
    <location>
        <position position="1"/>
    </location>
</feature>
<dbReference type="GeneID" id="25914024"/>
<feature type="compositionally biased region" description="Polar residues" evidence="1">
    <location>
        <begin position="46"/>
        <end position="55"/>
    </location>
</feature>
<protein>
    <submittedName>
        <fullName evidence="2">Uncharacterized protein</fullName>
    </submittedName>
</protein>
<evidence type="ECO:0000256" key="1">
    <source>
        <dbReference type="SAM" id="MobiDB-lite"/>
    </source>
</evidence>
<gene>
    <name evidence="2" type="ORF">SARC_13520</name>
</gene>
<reference evidence="2 3" key="1">
    <citation type="submission" date="2011-02" db="EMBL/GenBank/DDBJ databases">
        <title>The Genome Sequence of Sphaeroforma arctica JP610.</title>
        <authorList>
            <consortium name="The Broad Institute Genome Sequencing Platform"/>
            <person name="Russ C."/>
            <person name="Cuomo C."/>
            <person name="Young S.K."/>
            <person name="Zeng Q."/>
            <person name="Gargeya S."/>
            <person name="Alvarado L."/>
            <person name="Berlin A."/>
            <person name="Chapman S.B."/>
            <person name="Chen Z."/>
            <person name="Freedman E."/>
            <person name="Gellesch M."/>
            <person name="Goldberg J."/>
            <person name="Griggs A."/>
            <person name="Gujja S."/>
            <person name="Heilman E."/>
            <person name="Heiman D."/>
            <person name="Howarth C."/>
            <person name="Mehta T."/>
            <person name="Neiman D."/>
            <person name="Pearson M."/>
            <person name="Roberts A."/>
            <person name="Saif S."/>
            <person name="Shea T."/>
            <person name="Shenoy N."/>
            <person name="Sisk P."/>
            <person name="Stolte C."/>
            <person name="Sykes S."/>
            <person name="White J."/>
            <person name="Yandava C."/>
            <person name="Burger G."/>
            <person name="Gray M.W."/>
            <person name="Holland P.W.H."/>
            <person name="King N."/>
            <person name="Lang F.B.F."/>
            <person name="Roger A.J."/>
            <person name="Ruiz-Trillo I."/>
            <person name="Haas B."/>
            <person name="Nusbaum C."/>
            <person name="Birren B."/>
        </authorList>
    </citation>
    <scope>NUCLEOTIDE SEQUENCE [LARGE SCALE GENOMIC DNA]</scope>
    <source>
        <strain evidence="2 3">JP610</strain>
    </source>
</reference>
<evidence type="ECO:0000313" key="3">
    <source>
        <dbReference type="Proteomes" id="UP000054560"/>
    </source>
</evidence>
<keyword evidence="3" id="KW-1185">Reference proteome</keyword>